<dbReference type="Proteomes" id="UP001217918">
    <property type="component" value="Unassembled WGS sequence"/>
</dbReference>
<dbReference type="AlphaFoldDB" id="A0AAD9ICC9"/>
<sequence>MVSPKGWPAAIRLSHKGGWLMGWQGNVNDDILLCTWQGLSETPQFHRAHAGNHPASTAGTKRLAGLSFPRFTSVQAVAVAAMKENDAIAVIIIVLFVVLALVAFGIYRLVSIARANMRGTVTGSSESSSSEDIVDD</sequence>
<proteinExistence type="predicted"/>
<evidence type="ECO:0000313" key="2">
    <source>
        <dbReference type="EMBL" id="KAK2074695.1"/>
    </source>
</evidence>
<evidence type="ECO:0000256" key="1">
    <source>
        <dbReference type="SAM" id="Phobius"/>
    </source>
</evidence>
<keyword evidence="1" id="KW-1133">Transmembrane helix</keyword>
<feature type="transmembrane region" description="Helical" evidence="1">
    <location>
        <begin position="87"/>
        <end position="110"/>
    </location>
</feature>
<reference evidence="2" key="1">
    <citation type="journal article" date="2023" name="Mol. Plant Microbe Interact.">
        <title>Elucidating the Obligate Nature and Biological Capacity of an Invasive Fungal Corn Pathogen.</title>
        <authorList>
            <person name="MacCready J.S."/>
            <person name="Roggenkamp E.M."/>
            <person name="Gdanetz K."/>
            <person name="Chilvers M.I."/>
        </authorList>
    </citation>
    <scope>NUCLEOTIDE SEQUENCE</scope>
    <source>
        <strain evidence="2">PM02</strain>
    </source>
</reference>
<accession>A0AAD9ICC9</accession>
<gene>
    <name evidence="2" type="ORF">P8C59_008883</name>
</gene>
<keyword evidence="1" id="KW-0472">Membrane</keyword>
<comment type="caution">
    <text evidence="2">The sequence shown here is derived from an EMBL/GenBank/DDBJ whole genome shotgun (WGS) entry which is preliminary data.</text>
</comment>
<evidence type="ECO:0000313" key="3">
    <source>
        <dbReference type="Proteomes" id="UP001217918"/>
    </source>
</evidence>
<organism evidence="2 3">
    <name type="scientific">Phyllachora maydis</name>
    <dbReference type="NCBI Taxonomy" id="1825666"/>
    <lineage>
        <taxon>Eukaryota</taxon>
        <taxon>Fungi</taxon>
        <taxon>Dikarya</taxon>
        <taxon>Ascomycota</taxon>
        <taxon>Pezizomycotina</taxon>
        <taxon>Sordariomycetes</taxon>
        <taxon>Sordariomycetidae</taxon>
        <taxon>Phyllachorales</taxon>
        <taxon>Phyllachoraceae</taxon>
        <taxon>Phyllachora</taxon>
    </lineage>
</organism>
<keyword evidence="1" id="KW-0812">Transmembrane</keyword>
<protein>
    <submittedName>
        <fullName evidence="2">Uncharacterized protein</fullName>
    </submittedName>
</protein>
<keyword evidence="3" id="KW-1185">Reference proteome</keyword>
<dbReference type="EMBL" id="JAQQPM010000008">
    <property type="protein sequence ID" value="KAK2074695.1"/>
    <property type="molecule type" value="Genomic_DNA"/>
</dbReference>
<name>A0AAD9ICC9_9PEZI</name>